<dbReference type="Proteomes" id="UP000294887">
    <property type="component" value="Unassembled WGS sequence"/>
</dbReference>
<protein>
    <submittedName>
        <fullName evidence="4">Uncharacterized protein</fullName>
    </submittedName>
</protein>
<comment type="caution">
    <text evidence="4">The sequence shown here is derived from an EMBL/GenBank/DDBJ whole genome shotgun (WGS) entry which is preliminary data.</text>
</comment>
<evidence type="ECO:0000256" key="3">
    <source>
        <dbReference type="SAM" id="SignalP"/>
    </source>
</evidence>
<dbReference type="AlphaFoldDB" id="A0A4R1EVB2"/>
<evidence type="ECO:0000313" key="5">
    <source>
        <dbReference type="Proteomes" id="UP000294887"/>
    </source>
</evidence>
<keyword evidence="3" id="KW-0732">Signal</keyword>
<evidence type="ECO:0000256" key="2">
    <source>
        <dbReference type="SAM" id="MobiDB-lite"/>
    </source>
</evidence>
<sequence>MKLLKSFSLFLMVMFVFSAPAFAKPLFSKSEMAAIQKLDKVVAEIERKKKETKRRRQSAANVRKNNKVKPYALIDGDVDKNTLDPEIFGSDPKNIQDNSSPDPQNPEIFMLDADNNIVPTVGRDDMELLEKFKERLR</sequence>
<feature type="compositionally biased region" description="Polar residues" evidence="2">
    <location>
        <begin position="93"/>
        <end position="102"/>
    </location>
</feature>
<keyword evidence="1" id="KW-0175">Coiled coil</keyword>
<dbReference type="EMBL" id="SMFQ01000004">
    <property type="protein sequence ID" value="TCJ84630.1"/>
    <property type="molecule type" value="Genomic_DNA"/>
</dbReference>
<gene>
    <name evidence="4" type="ORF">EV695_2589</name>
</gene>
<name>A0A4R1EVB2_9GAMM</name>
<feature type="coiled-coil region" evidence="1">
    <location>
        <begin position="35"/>
        <end position="62"/>
    </location>
</feature>
<accession>A0A4R1EVB2</accession>
<dbReference type="RefSeq" id="WP_131906378.1">
    <property type="nucleotide sequence ID" value="NZ_BAAAFU010000006.1"/>
</dbReference>
<proteinExistence type="predicted"/>
<evidence type="ECO:0000313" key="4">
    <source>
        <dbReference type="EMBL" id="TCJ84630.1"/>
    </source>
</evidence>
<keyword evidence="5" id="KW-1185">Reference proteome</keyword>
<feature type="region of interest" description="Disordered" evidence="2">
    <location>
        <begin position="84"/>
        <end position="106"/>
    </location>
</feature>
<feature type="signal peptide" evidence="3">
    <location>
        <begin position="1"/>
        <end position="23"/>
    </location>
</feature>
<feature type="chain" id="PRO_5020851910" evidence="3">
    <location>
        <begin position="24"/>
        <end position="137"/>
    </location>
</feature>
<reference evidence="4 5" key="1">
    <citation type="submission" date="2019-03" db="EMBL/GenBank/DDBJ databases">
        <title>Genomic Encyclopedia of Type Strains, Phase IV (KMG-IV): sequencing the most valuable type-strain genomes for metagenomic binning, comparative biology and taxonomic classification.</title>
        <authorList>
            <person name="Goeker M."/>
        </authorList>
    </citation>
    <scope>NUCLEOTIDE SEQUENCE [LARGE SCALE GENOMIC DNA]</scope>
    <source>
        <strain evidence="4 5">DSM 24830</strain>
    </source>
</reference>
<evidence type="ECO:0000256" key="1">
    <source>
        <dbReference type="SAM" id="Coils"/>
    </source>
</evidence>
<organism evidence="4 5">
    <name type="scientific">Cocleimonas flava</name>
    <dbReference type="NCBI Taxonomy" id="634765"/>
    <lineage>
        <taxon>Bacteria</taxon>
        <taxon>Pseudomonadati</taxon>
        <taxon>Pseudomonadota</taxon>
        <taxon>Gammaproteobacteria</taxon>
        <taxon>Thiotrichales</taxon>
        <taxon>Thiotrichaceae</taxon>
        <taxon>Cocleimonas</taxon>
    </lineage>
</organism>